<sequence>MIHQAFYNYKATLYMYKKSLLLFLIIPFFFTITKTYDDFFSITMLMGAIMVLALPECDFRDGCNTFILSTPCTRSKYIAGKFINMVCWFITVMVIAILITSLMKNMIPYGFNMPSFSNVKLILAFTMIFMSIYYLITYSLNVKFAKILYFFTFFLAMLFYSQIPVLSSTNTVRDLFPTLFNFLSSTSILNNLLFLIIMIVIVWLLTLLTIVIYEKKDF</sequence>
<reference evidence="2 3" key="1">
    <citation type="submission" date="2016-11" db="EMBL/GenBank/DDBJ databases">
        <authorList>
            <person name="Jaros S."/>
            <person name="Januszkiewicz K."/>
            <person name="Wedrychowicz H."/>
        </authorList>
    </citation>
    <scope>NUCLEOTIDE SEQUENCE [LARGE SCALE GENOMIC DNA]</scope>
    <source>
        <strain evidence="2 3">DSM 3090</strain>
    </source>
</reference>
<keyword evidence="3" id="KW-1185">Reference proteome</keyword>
<feature type="transmembrane region" description="Helical" evidence="1">
    <location>
        <begin position="119"/>
        <end position="136"/>
    </location>
</feature>
<feature type="transmembrane region" description="Helical" evidence="1">
    <location>
        <begin position="148"/>
        <end position="168"/>
    </location>
</feature>
<keyword evidence="1" id="KW-0812">Transmembrane</keyword>
<feature type="transmembrane region" description="Helical" evidence="1">
    <location>
        <begin position="188"/>
        <end position="213"/>
    </location>
</feature>
<dbReference type="EMBL" id="FRAD01000026">
    <property type="protein sequence ID" value="SHK40440.1"/>
    <property type="molecule type" value="Genomic_DNA"/>
</dbReference>
<keyword evidence="1" id="KW-1133">Transmembrane helix</keyword>
<protein>
    <submittedName>
        <fullName evidence="2">ABC-2 family transporter protein</fullName>
    </submittedName>
</protein>
<evidence type="ECO:0000256" key="1">
    <source>
        <dbReference type="SAM" id="Phobius"/>
    </source>
</evidence>
<accession>A0A1M6S6Y6</accession>
<dbReference type="InterPro" id="IPR025699">
    <property type="entry name" value="ABC2_memb-like"/>
</dbReference>
<keyword evidence="1" id="KW-0472">Membrane</keyword>
<dbReference type="OrthoDB" id="1958072at2"/>
<evidence type="ECO:0000313" key="2">
    <source>
        <dbReference type="EMBL" id="SHK40440.1"/>
    </source>
</evidence>
<dbReference type="RefSeq" id="WP_072904364.1">
    <property type="nucleotide sequence ID" value="NZ_FRAD01000026.1"/>
</dbReference>
<proteinExistence type="predicted"/>
<name>A0A1M6S6Y6_9CLOT</name>
<dbReference type="Pfam" id="PF13346">
    <property type="entry name" value="ABC2_membrane_5"/>
    <property type="match status" value="1"/>
</dbReference>
<feature type="transmembrane region" description="Helical" evidence="1">
    <location>
        <begin position="78"/>
        <end position="99"/>
    </location>
</feature>
<evidence type="ECO:0000313" key="3">
    <source>
        <dbReference type="Proteomes" id="UP000183952"/>
    </source>
</evidence>
<gene>
    <name evidence="2" type="ORF">SAMN02745248_02458</name>
</gene>
<organism evidence="2 3">
    <name type="scientific">Hathewaya proteolytica DSM 3090</name>
    <dbReference type="NCBI Taxonomy" id="1121331"/>
    <lineage>
        <taxon>Bacteria</taxon>
        <taxon>Bacillati</taxon>
        <taxon>Bacillota</taxon>
        <taxon>Clostridia</taxon>
        <taxon>Eubacteriales</taxon>
        <taxon>Clostridiaceae</taxon>
        <taxon>Hathewaya</taxon>
    </lineage>
</organism>
<dbReference type="STRING" id="1121331.SAMN02745248_02458"/>
<feature type="transmembrane region" description="Helical" evidence="1">
    <location>
        <begin position="12"/>
        <end position="33"/>
    </location>
</feature>
<dbReference type="AlphaFoldDB" id="A0A1M6S6Y6"/>
<feature type="transmembrane region" description="Helical" evidence="1">
    <location>
        <begin position="39"/>
        <end position="57"/>
    </location>
</feature>
<dbReference type="Proteomes" id="UP000183952">
    <property type="component" value="Unassembled WGS sequence"/>
</dbReference>